<dbReference type="AlphaFoldDB" id="A0A9P5PYT1"/>
<dbReference type="EMBL" id="JADNRY010000011">
    <property type="protein sequence ID" value="KAF9074961.1"/>
    <property type="molecule type" value="Genomic_DNA"/>
</dbReference>
<dbReference type="InterPro" id="IPR011009">
    <property type="entry name" value="Kinase-like_dom_sf"/>
</dbReference>
<keyword evidence="2" id="KW-1185">Reference proteome</keyword>
<comment type="caution">
    <text evidence="1">The sequence shown here is derived from an EMBL/GenBank/DDBJ whole genome shotgun (WGS) entry which is preliminary data.</text>
</comment>
<evidence type="ECO:0008006" key="3">
    <source>
        <dbReference type="Google" id="ProtNLM"/>
    </source>
</evidence>
<evidence type="ECO:0000313" key="2">
    <source>
        <dbReference type="Proteomes" id="UP000772434"/>
    </source>
</evidence>
<sequence length="215" mass="24032">MATLQMVYNDTEVYNLWCWESQQIVHQTAKMTNRTLSPTGHIRVALLGPLGEEPMLTVITKMARPSEMRALEKESRIYTTRLKHLQGTVVPICYGLYRGKMGSEEVGFLLLEYCQGPQNVPLMDRNDLIMIAVCKLHQAGVLHGSLDDLHHIVCSDIGVRIIDFSGALENHRCVGGVPMGTHPSAVIPSRNGCSELVLMEKIYGLMDLLSSHNRF</sequence>
<accession>A0A9P5PYT1</accession>
<gene>
    <name evidence="1" type="ORF">BDP27DRAFT_1466159</name>
</gene>
<name>A0A9P5PYT1_9AGAR</name>
<protein>
    <recommendedName>
        <fullName evidence="3">Protein kinase domain-containing protein</fullName>
    </recommendedName>
</protein>
<evidence type="ECO:0000313" key="1">
    <source>
        <dbReference type="EMBL" id="KAF9074961.1"/>
    </source>
</evidence>
<dbReference type="OrthoDB" id="3182995at2759"/>
<proteinExistence type="predicted"/>
<dbReference type="Proteomes" id="UP000772434">
    <property type="component" value="Unassembled WGS sequence"/>
</dbReference>
<dbReference type="SUPFAM" id="SSF56112">
    <property type="entry name" value="Protein kinase-like (PK-like)"/>
    <property type="match status" value="1"/>
</dbReference>
<organism evidence="1 2">
    <name type="scientific">Rhodocollybia butyracea</name>
    <dbReference type="NCBI Taxonomy" id="206335"/>
    <lineage>
        <taxon>Eukaryota</taxon>
        <taxon>Fungi</taxon>
        <taxon>Dikarya</taxon>
        <taxon>Basidiomycota</taxon>
        <taxon>Agaricomycotina</taxon>
        <taxon>Agaricomycetes</taxon>
        <taxon>Agaricomycetidae</taxon>
        <taxon>Agaricales</taxon>
        <taxon>Marasmiineae</taxon>
        <taxon>Omphalotaceae</taxon>
        <taxon>Rhodocollybia</taxon>
    </lineage>
</organism>
<reference evidence="1" key="1">
    <citation type="submission" date="2020-11" db="EMBL/GenBank/DDBJ databases">
        <authorList>
            <consortium name="DOE Joint Genome Institute"/>
            <person name="Ahrendt S."/>
            <person name="Riley R."/>
            <person name="Andreopoulos W."/>
            <person name="Labutti K."/>
            <person name="Pangilinan J."/>
            <person name="Ruiz-Duenas F.J."/>
            <person name="Barrasa J.M."/>
            <person name="Sanchez-Garcia M."/>
            <person name="Camarero S."/>
            <person name="Miyauchi S."/>
            <person name="Serrano A."/>
            <person name="Linde D."/>
            <person name="Babiker R."/>
            <person name="Drula E."/>
            <person name="Ayuso-Fernandez I."/>
            <person name="Pacheco R."/>
            <person name="Padilla G."/>
            <person name="Ferreira P."/>
            <person name="Barriuso J."/>
            <person name="Kellner H."/>
            <person name="Castanera R."/>
            <person name="Alfaro M."/>
            <person name="Ramirez L."/>
            <person name="Pisabarro A.G."/>
            <person name="Kuo A."/>
            <person name="Tritt A."/>
            <person name="Lipzen A."/>
            <person name="He G."/>
            <person name="Yan M."/>
            <person name="Ng V."/>
            <person name="Cullen D."/>
            <person name="Martin F."/>
            <person name="Rosso M.-N."/>
            <person name="Henrissat B."/>
            <person name="Hibbett D."/>
            <person name="Martinez A.T."/>
            <person name="Grigoriev I.V."/>
        </authorList>
    </citation>
    <scope>NUCLEOTIDE SEQUENCE</scope>
    <source>
        <strain evidence="1">AH 40177</strain>
    </source>
</reference>